<dbReference type="RefSeq" id="WP_190027577.1">
    <property type="nucleotide sequence ID" value="NZ_BMUU01000005.1"/>
</dbReference>
<evidence type="ECO:0000313" key="6">
    <source>
        <dbReference type="Proteomes" id="UP000600946"/>
    </source>
</evidence>
<keyword evidence="3" id="KW-0443">Lipid metabolism</keyword>
<feature type="signal peptide" evidence="4">
    <location>
        <begin position="1"/>
        <end position="29"/>
    </location>
</feature>
<dbReference type="SUPFAM" id="SSF53474">
    <property type="entry name" value="alpha/beta-Hydrolases"/>
    <property type="match status" value="1"/>
</dbReference>
<dbReference type="PANTHER" id="PTHR10272:SF0">
    <property type="entry name" value="PLATELET-ACTIVATING FACTOR ACETYLHYDROLASE"/>
    <property type="match status" value="1"/>
</dbReference>
<evidence type="ECO:0000256" key="1">
    <source>
        <dbReference type="ARBA" id="ARBA00022801"/>
    </source>
</evidence>
<dbReference type="GeneID" id="96291577"/>
<dbReference type="Pfam" id="PF03403">
    <property type="entry name" value="PAF-AH_p_II"/>
    <property type="match status" value="1"/>
</dbReference>
<keyword evidence="1" id="KW-0378">Hydrolase</keyword>
<accession>A0ABQ3A6Y9</accession>
<feature type="chain" id="PRO_5045755305" evidence="4">
    <location>
        <begin position="30"/>
        <end position="390"/>
    </location>
</feature>
<dbReference type="PANTHER" id="PTHR10272">
    <property type="entry name" value="PLATELET-ACTIVATING FACTOR ACETYLHYDROLASE"/>
    <property type="match status" value="1"/>
</dbReference>
<organism evidence="5 6">
    <name type="scientific">Streptomyces xanthochromogenes</name>
    <dbReference type="NCBI Taxonomy" id="67384"/>
    <lineage>
        <taxon>Bacteria</taxon>
        <taxon>Bacillati</taxon>
        <taxon>Actinomycetota</taxon>
        <taxon>Actinomycetes</taxon>
        <taxon>Kitasatosporales</taxon>
        <taxon>Streptomycetaceae</taxon>
        <taxon>Streptomyces</taxon>
    </lineage>
</organism>
<keyword evidence="2" id="KW-0442">Lipid degradation</keyword>
<gene>
    <name evidence="5" type="ORF">GCM10010326_36260</name>
</gene>
<keyword evidence="4" id="KW-0732">Signal</keyword>
<dbReference type="InterPro" id="IPR029058">
    <property type="entry name" value="AB_hydrolase_fold"/>
</dbReference>
<reference evidence="6" key="1">
    <citation type="journal article" date="2019" name="Int. J. Syst. Evol. Microbiol.">
        <title>The Global Catalogue of Microorganisms (GCM) 10K type strain sequencing project: providing services to taxonomists for standard genome sequencing and annotation.</title>
        <authorList>
            <consortium name="The Broad Institute Genomics Platform"/>
            <consortium name="The Broad Institute Genome Sequencing Center for Infectious Disease"/>
            <person name="Wu L."/>
            <person name="Ma J."/>
        </authorList>
    </citation>
    <scope>NUCLEOTIDE SEQUENCE [LARGE SCALE GENOMIC DNA]</scope>
    <source>
        <strain evidence="6">JCM 4594</strain>
    </source>
</reference>
<dbReference type="EMBL" id="BMUU01000005">
    <property type="protein sequence ID" value="GGY38931.1"/>
    <property type="molecule type" value="Genomic_DNA"/>
</dbReference>
<evidence type="ECO:0000313" key="5">
    <source>
        <dbReference type="EMBL" id="GGY38931.1"/>
    </source>
</evidence>
<evidence type="ECO:0000256" key="2">
    <source>
        <dbReference type="ARBA" id="ARBA00022963"/>
    </source>
</evidence>
<evidence type="ECO:0000256" key="3">
    <source>
        <dbReference type="ARBA" id="ARBA00023098"/>
    </source>
</evidence>
<proteinExistence type="predicted"/>
<evidence type="ECO:0000256" key="4">
    <source>
        <dbReference type="SAM" id="SignalP"/>
    </source>
</evidence>
<dbReference type="Gene3D" id="3.40.50.1820">
    <property type="entry name" value="alpha/beta hydrolase"/>
    <property type="match status" value="1"/>
</dbReference>
<sequence length="390" mass="41021">MRSISRAATAVALALALAAPLASAGAAQAAPTRPPASAPVGTRPIQLPHPTGQYPLGSDTLHLVDHSRRDPWVPDQDRELMVTLTYPAARSGVGRPTAYATAAEAPALLKAFGADPARAGDVDATRTHARAGVRPAPGAHPLVVLSPGFGAPRYTLTTLAEDLASRGYVVASVDHAYESVGTSFPGGRLLTCVACTAMENGTPGSRVTETRAADVSFLLDRLTGTHPAWHYSRSIDERRIGMAGHSIGGAAAIPAMVRDGRIGAGVNMDGAFWDVLPPQGLGGRPFLMLGTDDATHQPGGKDRTWDAMWPALDGWKRWLTVAGAEHMTFSDEPVLAAHFGLPGQPLPVRRAVSVVRTYVGAFFDQELRGRARPVLDGPTAANPEVRFNNP</sequence>
<name>A0ABQ3A6Y9_9ACTN</name>
<keyword evidence="6" id="KW-1185">Reference proteome</keyword>
<comment type="caution">
    <text evidence="5">The sequence shown here is derived from an EMBL/GenBank/DDBJ whole genome shotgun (WGS) entry which is preliminary data.</text>
</comment>
<dbReference type="Proteomes" id="UP000600946">
    <property type="component" value="Unassembled WGS sequence"/>
</dbReference>
<protein>
    <submittedName>
        <fullName evidence="5">Lipase</fullName>
    </submittedName>
</protein>